<dbReference type="PANTHER" id="PTHR23404">
    <property type="entry name" value="MOLYBDOPTERIN SYNTHASE RELATED"/>
    <property type="match status" value="1"/>
</dbReference>
<dbReference type="Proteomes" id="UP000699975">
    <property type="component" value="Unassembled WGS sequence"/>
</dbReference>
<organism evidence="2 3">
    <name type="scientific">Erythrobacter ani</name>
    <dbReference type="NCBI Taxonomy" id="2827235"/>
    <lineage>
        <taxon>Bacteria</taxon>
        <taxon>Pseudomonadati</taxon>
        <taxon>Pseudomonadota</taxon>
        <taxon>Alphaproteobacteria</taxon>
        <taxon>Sphingomonadales</taxon>
        <taxon>Erythrobacteraceae</taxon>
        <taxon>Erythrobacter/Porphyrobacter group</taxon>
        <taxon>Erythrobacter</taxon>
    </lineage>
</organism>
<keyword evidence="1" id="KW-0501">Molybdenum cofactor biosynthesis</keyword>
<proteinExistence type="predicted"/>
<dbReference type="InterPro" id="IPR003448">
    <property type="entry name" value="Mopterin_biosynth_MoaE"/>
</dbReference>
<protein>
    <submittedName>
        <fullName evidence="2">Molybdenum cofactor biosynthesis protein MoaE</fullName>
    </submittedName>
</protein>
<dbReference type="RefSeq" id="WP_218315210.1">
    <property type="nucleotide sequence ID" value="NZ_JAGSPB010000001.1"/>
</dbReference>
<sequence>MPRLMFEDIRLLDGPFDPQEIIQATADSTMSKGGVANFTGYVSSSGDVEALELSHYEPLTLPGMEDLARAARDRFDITAITIVHRLGRMVPGDPIVCVAAASRHRRDAINAVDFAMDHLKSAAWFWKRELRGGTWHWIEPRGADHSDLARWKSE</sequence>
<dbReference type="CDD" id="cd00756">
    <property type="entry name" value="MoaE"/>
    <property type="match status" value="1"/>
</dbReference>
<dbReference type="Pfam" id="PF02391">
    <property type="entry name" value="MoaE"/>
    <property type="match status" value="1"/>
</dbReference>
<evidence type="ECO:0000256" key="1">
    <source>
        <dbReference type="ARBA" id="ARBA00023150"/>
    </source>
</evidence>
<reference evidence="2 3" key="1">
    <citation type="submission" date="2021-04" db="EMBL/GenBank/DDBJ databases">
        <authorList>
            <person name="Pira H."/>
            <person name="Risdian C."/>
            <person name="Wink J."/>
        </authorList>
    </citation>
    <scope>NUCLEOTIDE SEQUENCE [LARGE SCALE GENOMIC DNA]</scope>
    <source>
        <strain evidence="2 3">WH131</strain>
    </source>
</reference>
<gene>
    <name evidence="2" type="ORF">KCG45_00520</name>
</gene>
<comment type="caution">
    <text evidence="2">The sequence shown here is derived from an EMBL/GenBank/DDBJ whole genome shotgun (WGS) entry which is preliminary data.</text>
</comment>
<evidence type="ECO:0000313" key="3">
    <source>
        <dbReference type="Proteomes" id="UP000699975"/>
    </source>
</evidence>
<evidence type="ECO:0000313" key="2">
    <source>
        <dbReference type="EMBL" id="MBV7264656.1"/>
    </source>
</evidence>
<name>A0ABS6SI13_9SPHN</name>
<keyword evidence="3" id="KW-1185">Reference proteome</keyword>
<accession>A0ABS6SI13</accession>
<dbReference type="EMBL" id="JAGSPB010000001">
    <property type="protein sequence ID" value="MBV7264656.1"/>
    <property type="molecule type" value="Genomic_DNA"/>
</dbReference>